<dbReference type="Proteomes" id="UP000001064">
    <property type="component" value="Unassembled WGS sequence"/>
</dbReference>
<dbReference type="EMBL" id="GL871221">
    <property type="protein sequence ID" value="EGC31944.1"/>
    <property type="molecule type" value="Genomic_DNA"/>
</dbReference>
<dbReference type="RefSeq" id="XP_003291546.1">
    <property type="nucleotide sequence ID" value="XM_003291498.1"/>
</dbReference>
<dbReference type="InterPro" id="IPR003822">
    <property type="entry name" value="PAH"/>
</dbReference>
<accession>F0ZVV2</accession>
<dbReference type="SUPFAM" id="SSF47762">
    <property type="entry name" value="PAH2 domain"/>
    <property type="match status" value="1"/>
</dbReference>
<dbReference type="VEuPathDB" id="AmoebaDB:DICPUDRAFT_82214"/>
<sequence>MNHSLNSDNSKLANIGNSNFINNNSSNDSLINFDLFDSKFLKLLPFNKNSKITIHHCKHYLNNVKIRFIDDPISYKTFEIILKEYFSNPQNIHYQDVYNEVALLFNDNHQDLLNQLAYFLPFEQD</sequence>
<proteinExistence type="predicted"/>
<gene>
    <name evidence="4" type="ORF">DICPUDRAFT_82214</name>
</gene>
<keyword evidence="5" id="KW-1185">Reference proteome</keyword>
<comment type="subcellular location">
    <subcellularLocation>
        <location evidence="1 3">Nucleus</location>
    </subcellularLocation>
</comment>
<organism evidence="4 5">
    <name type="scientific">Dictyostelium purpureum</name>
    <name type="common">Slime mold</name>
    <dbReference type="NCBI Taxonomy" id="5786"/>
    <lineage>
        <taxon>Eukaryota</taxon>
        <taxon>Amoebozoa</taxon>
        <taxon>Evosea</taxon>
        <taxon>Eumycetozoa</taxon>
        <taxon>Dictyostelia</taxon>
        <taxon>Dictyosteliales</taxon>
        <taxon>Dictyosteliaceae</taxon>
        <taxon>Dictyostelium</taxon>
    </lineage>
</organism>
<keyword evidence="2 3" id="KW-0539">Nucleus</keyword>
<evidence type="ECO:0000256" key="3">
    <source>
        <dbReference type="PROSITE-ProRule" id="PRU00810"/>
    </source>
</evidence>
<dbReference type="PROSITE" id="PS51477">
    <property type="entry name" value="PAH"/>
    <property type="match status" value="1"/>
</dbReference>
<dbReference type="InParanoid" id="F0ZVV2"/>
<dbReference type="OrthoDB" id="10265969at2759"/>
<protein>
    <submittedName>
        <fullName evidence="4">Uncharacterized protein</fullName>
    </submittedName>
</protein>
<dbReference type="GeneID" id="10507721"/>
<evidence type="ECO:0000256" key="1">
    <source>
        <dbReference type="ARBA" id="ARBA00004123"/>
    </source>
</evidence>
<evidence type="ECO:0000313" key="5">
    <source>
        <dbReference type="Proteomes" id="UP000001064"/>
    </source>
</evidence>
<dbReference type="Gene3D" id="1.20.1160.11">
    <property type="entry name" value="Paired amphipathic helix"/>
    <property type="match status" value="1"/>
</dbReference>
<dbReference type="InterPro" id="IPR036600">
    <property type="entry name" value="PAH_sf"/>
</dbReference>
<evidence type="ECO:0000256" key="2">
    <source>
        <dbReference type="ARBA" id="ARBA00023242"/>
    </source>
</evidence>
<reference evidence="5" key="1">
    <citation type="journal article" date="2011" name="Genome Biol.">
        <title>Comparative genomics of the social amoebae Dictyostelium discoideum and Dictyostelium purpureum.</title>
        <authorList>
            <consortium name="US DOE Joint Genome Institute (JGI-PGF)"/>
            <person name="Sucgang R."/>
            <person name="Kuo A."/>
            <person name="Tian X."/>
            <person name="Salerno W."/>
            <person name="Parikh A."/>
            <person name="Feasley C.L."/>
            <person name="Dalin E."/>
            <person name="Tu H."/>
            <person name="Huang E."/>
            <person name="Barry K."/>
            <person name="Lindquist E."/>
            <person name="Shapiro H."/>
            <person name="Bruce D."/>
            <person name="Schmutz J."/>
            <person name="Salamov A."/>
            <person name="Fey P."/>
            <person name="Gaudet P."/>
            <person name="Anjard C."/>
            <person name="Babu M.M."/>
            <person name="Basu S."/>
            <person name="Bushmanova Y."/>
            <person name="van der Wel H."/>
            <person name="Katoh-Kurasawa M."/>
            <person name="Dinh C."/>
            <person name="Coutinho P.M."/>
            <person name="Saito T."/>
            <person name="Elias M."/>
            <person name="Schaap P."/>
            <person name="Kay R.R."/>
            <person name="Henrissat B."/>
            <person name="Eichinger L."/>
            <person name="Rivero F."/>
            <person name="Putnam N.H."/>
            <person name="West C.M."/>
            <person name="Loomis W.F."/>
            <person name="Chisholm R.L."/>
            <person name="Shaulsky G."/>
            <person name="Strassmann J.E."/>
            <person name="Queller D.C."/>
            <person name="Kuspa A."/>
            <person name="Grigoriev I.V."/>
        </authorList>
    </citation>
    <scope>NUCLEOTIDE SEQUENCE [LARGE SCALE GENOMIC DNA]</scope>
    <source>
        <strain evidence="5">QSDP1</strain>
    </source>
</reference>
<name>F0ZVV2_DICPU</name>
<dbReference type="KEGG" id="dpp:DICPUDRAFT_82214"/>
<dbReference type="GO" id="GO:0005634">
    <property type="term" value="C:nucleus"/>
    <property type="evidence" value="ECO:0007669"/>
    <property type="project" value="UniProtKB-SubCell"/>
</dbReference>
<evidence type="ECO:0000313" key="4">
    <source>
        <dbReference type="EMBL" id="EGC31944.1"/>
    </source>
</evidence>
<dbReference type="AlphaFoldDB" id="F0ZVV2"/>
<dbReference type="GO" id="GO:0006355">
    <property type="term" value="P:regulation of DNA-templated transcription"/>
    <property type="evidence" value="ECO:0007669"/>
    <property type="project" value="InterPro"/>
</dbReference>